<proteinExistence type="predicted"/>
<evidence type="ECO:0000313" key="2">
    <source>
        <dbReference type="EMBL" id="KAK2872209.1"/>
    </source>
</evidence>
<protein>
    <submittedName>
        <fullName evidence="2">Uncharacterized protein</fullName>
    </submittedName>
</protein>
<comment type="caution">
    <text evidence="2">The sequence shown here is derived from an EMBL/GenBank/DDBJ whole genome shotgun (WGS) entry which is preliminary data.</text>
</comment>
<reference evidence="2" key="1">
    <citation type="submission" date="2023-08" db="EMBL/GenBank/DDBJ databases">
        <title>Chromosome-level Genome Assembly of mud carp (Cirrhinus molitorella).</title>
        <authorList>
            <person name="Liu H."/>
        </authorList>
    </citation>
    <scope>NUCLEOTIDE SEQUENCE</scope>
    <source>
        <strain evidence="2">Prfri</strain>
        <tissue evidence="2">Muscle</tissue>
    </source>
</reference>
<feature type="compositionally biased region" description="Basic residues" evidence="1">
    <location>
        <begin position="11"/>
        <end position="22"/>
    </location>
</feature>
<dbReference type="EMBL" id="JAUYZG010000022">
    <property type="protein sequence ID" value="KAK2872209.1"/>
    <property type="molecule type" value="Genomic_DNA"/>
</dbReference>
<evidence type="ECO:0000313" key="3">
    <source>
        <dbReference type="Proteomes" id="UP001187343"/>
    </source>
</evidence>
<feature type="region of interest" description="Disordered" evidence="1">
    <location>
        <begin position="1"/>
        <end position="100"/>
    </location>
</feature>
<feature type="compositionally biased region" description="Basic and acidic residues" evidence="1">
    <location>
        <begin position="23"/>
        <end position="41"/>
    </location>
</feature>
<feature type="compositionally biased region" description="Polar residues" evidence="1">
    <location>
        <begin position="78"/>
        <end position="100"/>
    </location>
</feature>
<dbReference type="AlphaFoldDB" id="A0AA88TEW3"/>
<keyword evidence="3" id="KW-1185">Reference proteome</keyword>
<gene>
    <name evidence="2" type="ORF">Q8A67_022106</name>
</gene>
<accession>A0AA88TEW3</accession>
<evidence type="ECO:0000256" key="1">
    <source>
        <dbReference type="SAM" id="MobiDB-lite"/>
    </source>
</evidence>
<dbReference type="Proteomes" id="UP001187343">
    <property type="component" value="Unassembled WGS sequence"/>
</dbReference>
<name>A0AA88TEW3_9TELE</name>
<sequence length="100" mass="11693">MIHTENSWSIRIHRPAKTNRTQRKMEARNERQSSESQEKSRQKLVRCNSMDRIKPLFSDDPDGPANFNSNIKAEVRFSHQNPSACSQEQTTSLRHQQLKT</sequence>
<organism evidence="2 3">
    <name type="scientific">Cirrhinus molitorella</name>
    <name type="common">mud carp</name>
    <dbReference type="NCBI Taxonomy" id="172907"/>
    <lineage>
        <taxon>Eukaryota</taxon>
        <taxon>Metazoa</taxon>
        <taxon>Chordata</taxon>
        <taxon>Craniata</taxon>
        <taxon>Vertebrata</taxon>
        <taxon>Euteleostomi</taxon>
        <taxon>Actinopterygii</taxon>
        <taxon>Neopterygii</taxon>
        <taxon>Teleostei</taxon>
        <taxon>Ostariophysi</taxon>
        <taxon>Cypriniformes</taxon>
        <taxon>Cyprinidae</taxon>
        <taxon>Labeoninae</taxon>
        <taxon>Labeonini</taxon>
        <taxon>Cirrhinus</taxon>
    </lineage>
</organism>